<reference evidence="1" key="2">
    <citation type="submission" date="2025-08" db="UniProtKB">
        <authorList>
            <consortium name="Ensembl"/>
        </authorList>
    </citation>
    <scope>IDENTIFICATION</scope>
</reference>
<dbReference type="PANTHER" id="PTHR12138:SF162">
    <property type="entry name" value="CHROMOSOME UNDETERMINED SCAFFOLD_275, WHOLE GENOME SHOTGUN SEQUENCE"/>
    <property type="match status" value="1"/>
</dbReference>
<proteinExistence type="predicted"/>
<sequence length="149" mass="16962">GFETEKHCGPEYELWGQRCGFEFWFQVSKYLTLSKLFIFFFLLRQDLALSPRLEYNSAIIAPCTLDLLGSSNPPTSTSQISRTIGRHHHTQIIFNFFIQTVTCCVVQAGLELLASSHPPTLASQSAEITGMRHCVWPTLFIFKPQFLCL</sequence>
<protein>
    <submittedName>
        <fullName evidence="1">Uncharacterized protein</fullName>
    </submittedName>
</protein>
<evidence type="ECO:0000313" key="1">
    <source>
        <dbReference type="Ensembl" id="ENSMFAP00000059738.1"/>
    </source>
</evidence>
<dbReference type="AlphaFoldDB" id="A0A7N9D8R2"/>
<dbReference type="GeneTree" id="ENSGT01120000271815"/>
<dbReference type="PRINTS" id="PR02045">
    <property type="entry name" value="F138DOMAIN"/>
</dbReference>
<evidence type="ECO:0000313" key="2">
    <source>
        <dbReference type="Proteomes" id="UP000233100"/>
    </source>
</evidence>
<reference evidence="1" key="3">
    <citation type="submission" date="2025-09" db="UniProtKB">
        <authorList>
            <consortium name="Ensembl"/>
        </authorList>
    </citation>
    <scope>IDENTIFICATION</scope>
</reference>
<dbReference type="Ensembl" id="ENSMFAT00000085260.1">
    <property type="protein sequence ID" value="ENSMFAP00000059738.1"/>
    <property type="gene ID" value="ENSMFAG00000062218.1"/>
</dbReference>
<keyword evidence="2" id="KW-1185">Reference proteome</keyword>
<reference evidence="1 2" key="1">
    <citation type="submission" date="2013-03" db="EMBL/GenBank/DDBJ databases">
        <authorList>
            <person name="Warren W."/>
            <person name="Wilson R.K."/>
        </authorList>
    </citation>
    <scope>NUCLEOTIDE SEQUENCE</scope>
</reference>
<accession>A0A7N9D8R2</accession>
<name>A0A7N9D8R2_MACFA</name>
<organism evidence="1 2">
    <name type="scientific">Macaca fascicularis</name>
    <name type="common">Crab-eating macaque</name>
    <name type="synonym">Cynomolgus monkey</name>
    <dbReference type="NCBI Taxonomy" id="9541"/>
    <lineage>
        <taxon>Eukaryota</taxon>
        <taxon>Metazoa</taxon>
        <taxon>Chordata</taxon>
        <taxon>Craniata</taxon>
        <taxon>Vertebrata</taxon>
        <taxon>Euteleostomi</taxon>
        <taxon>Mammalia</taxon>
        <taxon>Eutheria</taxon>
        <taxon>Euarchontoglires</taxon>
        <taxon>Primates</taxon>
        <taxon>Haplorrhini</taxon>
        <taxon>Catarrhini</taxon>
        <taxon>Cercopithecidae</taxon>
        <taxon>Cercopithecinae</taxon>
        <taxon>Macaca</taxon>
    </lineage>
</organism>
<dbReference type="Proteomes" id="UP000233100">
    <property type="component" value="Chromosome 4"/>
</dbReference>
<dbReference type="PANTHER" id="PTHR12138">
    <property type="entry name" value="PRIMATE-EXPANDED PROTEIN FAMILY"/>
    <property type="match status" value="1"/>
</dbReference>